<dbReference type="STRING" id="105231.A0A0U9HIY0"/>
<dbReference type="OrthoDB" id="191037at2759"/>
<reference evidence="1 2" key="1">
    <citation type="journal article" date="2014" name="Nat. Commun.">
        <title>Klebsormidium flaccidum genome reveals primary factors for plant terrestrial adaptation.</title>
        <authorList>
            <person name="Hori K."/>
            <person name="Maruyama F."/>
            <person name="Fujisawa T."/>
            <person name="Togashi T."/>
            <person name="Yamamoto N."/>
            <person name="Seo M."/>
            <person name="Sato S."/>
            <person name="Yamada T."/>
            <person name="Mori H."/>
            <person name="Tajima N."/>
            <person name="Moriyama T."/>
            <person name="Ikeuchi M."/>
            <person name="Watanabe M."/>
            <person name="Wada H."/>
            <person name="Kobayashi K."/>
            <person name="Saito M."/>
            <person name="Masuda T."/>
            <person name="Sasaki-Sekimoto Y."/>
            <person name="Mashiguchi K."/>
            <person name="Awai K."/>
            <person name="Shimojima M."/>
            <person name="Masuda S."/>
            <person name="Iwai M."/>
            <person name="Nobusawa T."/>
            <person name="Narise T."/>
            <person name="Kondo S."/>
            <person name="Saito H."/>
            <person name="Sato R."/>
            <person name="Murakawa M."/>
            <person name="Ihara Y."/>
            <person name="Oshima-Yamada Y."/>
            <person name="Ohtaka K."/>
            <person name="Satoh M."/>
            <person name="Sonobe K."/>
            <person name="Ishii M."/>
            <person name="Ohtani R."/>
            <person name="Kanamori-Sato M."/>
            <person name="Honoki R."/>
            <person name="Miyazaki D."/>
            <person name="Mochizuki H."/>
            <person name="Umetsu J."/>
            <person name="Higashi K."/>
            <person name="Shibata D."/>
            <person name="Kamiya Y."/>
            <person name="Sato N."/>
            <person name="Nakamura Y."/>
            <person name="Tabata S."/>
            <person name="Ida S."/>
            <person name="Kurokawa K."/>
            <person name="Ohta H."/>
        </authorList>
    </citation>
    <scope>NUCLEOTIDE SEQUENCE [LARGE SCALE GENOMIC DNA]</scope>
    <source>
        <strain evidence="1 2">NIES-2285</strain>
    </source>
</reference>
<dbReference type="Proteomes" id="UP000054558">
    <property type="component" value="Unassembled WGS sequence"/>
</dbReference>
<dbReference type="EMBL" id="DF236955">
    <property type="protein sequence ID" value="GAQ78018.1"/>
    <property type="molecule type" value="Genomic_DNA"/>
</dbReference>
<name>A0A0U9HIY0_KLENI</name>
<gene>
    <name evidence="1" type="ORF">KFL_000060850</name>
</gene>
<dbReference type="SMART" id="SM00612">
    <property type="entry name" value="Kelch"/>
    <property type="match status" value="1"/>
</dbReference>
<proteinExistence type="predicted"/>
<evidence type="ECO:0000313" key="2">
    <source>
        <dbReference type="Proteomes" id="UP000054558"/>
    </source>
</evidence>
<accession>A0A0U9HIY0</accession>
<dbReference type="GO" id="GO:0080037">
    <property type="term" value="P:negative regulation of cytokinin-activated signaling pathway"/>
    <property type="evidence" value="ECO:0007669"/>
    <property type="project" value="InterPro"/>
</dbReference>
<sequence length="378" mass="41997">MDSLIPGLPDDVAKLCLARIPLHLYTTVRSVCRSWGQWLIDETGELAKMRRDAGLKGDQLFLLVCKSMYSETQDGQENLGNYSHLPWLWNGRRYAKFSYRLARVEFDAAGQIVMEYVGDELTCKLPFPYAKAFETMISIGRNLFLFRIGRDVWRCDTATGRWQQVATRNWYEKRFAWGVIKGQLYIAGGQSHTAGGTSISAEVYDLEKDKWSPLPTMPQVRGRSQGYITEEGKFLVFGTDSRSNIEPAALIYDPDAIASGWSILENFWPFGGRLVGSAVAGKQLYVASEHGPAEFELRQFNGKAWRSLACRGGEGVLNHCDALIALDGGLLSAGWSGDSSWLRAPLAGSVMRSGLAKLRHLERWTPAGEEIIVAAVGA</sequence>
<dbReference type="PANTHER" id="PTHR46407">
    <property type="entry name" value="OS02G0208700 PROTEIN"/>
    <property type="match status" value="1"/>
</dbReference>
<dbReference type="AlphaFoldDB" id="A0A0U9HIY0"/>
<protein>
    <submittedName>
        <fullName evidence="1">Kelch-repeat protein</fullName>
    </submittedName>
</protein>
<evidence type="ECO:0000313" key="1">
    <source>
        <dbReference type="EMBL" id="GAQ78018.1"/>
    </source>
</evidence>
<dbReference type="Gene3D" id="2.120.10.80">
    <property type="entry name" value="Kelch-type beta propeller"/>
    <property type="match status" value="1"/>
</dbReference>
<dbReference type="OMA" id="EKNVWDP"/>
<dbReference type="GO" id="GO:2000762">
    <property type="term" value="P:regulation of phenylpropanoid metabolic process"/>
    <property type="evidence" value="ECO:0007669"/>
    <property type="project" value="InterPro"/>
</dbReference>
<dbReference type="InterPro" id="IPR044595">
    <property type="entry name" value="KMD1-4"/>
</dbReference>
<dbReference type="InterPro" id="IPR006652">
    <property type="entry name" value="Kelch_1"/>
</dbReference>
<dbReference type="SUPFAM" id="SSF117281">
    <property type="entry name" value="Kelch motif"/>
    <property type="match status" value="1"/>
</dbReference>
<dbReference type="CDD" id="cd22152">
    <property type="entry name" value="F-box_AtAFR-like"/>
    <property type="match status" value="1"/>
</dbReference>
<organism evidence="1 2">
    <name type="scientific">Klebsormidium nitens</name>
    <name type="common">Green alga</name>
    <name type="synonym">Ulothrix nitens</name>
    <dbReference type="NCBI Taxonomy" id="105231"/>
    <lineage>
        <taxon>Eukaryota</taxon>
        <taxon>Viridiplantae</taxon>
        <taxon>Streptophyta</taxon>
        <taxon>Klebsormidiophyceae</taxon>
        <taxon>Klebsormidiales</taxon>
        <taxon>Klebsormidiaceae</taxon>
        <taxon>Klebsormidium</taxon>
    </lineage>
</organism>
<dbReference type="InterPro" id="IPR015915">
    <property type="entry name" value="Kelch-typ_b-propeller"/>
</dbReference>
<dbReference type="Pfam" id="PF01344">
    <property type="entry name" value="Kelch_1"/>
    <property type="match status" value="1"/>
</dbReference>
<dbReference type="PANTHER" id="PTHR46407:SF3">
    <property type="entry name" value="OS02G0208700 PROTEIN"/>
    <property type="match status" value="1"/>
</dbReference>
<keyword evidence="2" id="KW-1185">Reference proteome</keyword>